<evidence type="ECO:0000256" key="6">
    <source>
        <dbReference type="SAM" id="Phobius"/>
    </source>
</evidence>
<dbReference type="PROSITE" id="PS01238">
    <property type="entry name" value="GDA1_CD39_NTPASE"/>
    <property type="match status" value="1"/>
</dbReference>
<evidence type="ECO:0000256" key="3">
    <source>
        <dbReference type="PIRSR" id="PIRSR600407-1"/>
    </source>
</evidence>
<dbReference type="AlphaFoldDB" id="A0A3P6VEM3"/>
<name>A0A3P6VEM3_DIBLA</name>
<dbReference type="EMBL" id="UYRU01045077">
    <property type="protein sequence ID" value="VDK88534.1"/>
    <property type="molecule type" value="Genomic_DNA"/>
</dbReference>
<evidence type="ECO:0000256" key="1">
    <source>
        <dbReference type="ARBA" id="ARBA00009283"/>
    </source>
</evidence>
<evidence type="ECO:0000313" key="8">
    <source>
        <dbReference type="Proteomes" id="UP000281553"/>
    </source>
</evidence>
<dbReference type="PANTHER" id="PTHR11782">
    <property type="entry name" value="ADENOSINE/GUANOSINE DIPHOSPHATASE"/>
    <property type="match status" value="1"/>
</dbReference>
<feature type="binding site" evidence="4">
    <location>
        <begin position="171"/>
        <end position="175"/>
    </location>
    <ligand>
        <name>ATP</name>
        <dbReference type="ChEBI" id="CHEBI:30616"/>
    </ligand>
</feature>
<reference evidence="7 8" key="1">
    <citation type="submission" date="2018-11" db="EMBL/GenBank/DDBJ databases">
        <authorList>
            <consortium name="Pathogen Informatics"/>
        </authorList>
    </citation>
    <scope>NUCLEOTIDE SEQUENCE [LARGE SCALE GENOMIC DNA]</scope>
</reference>
<gene>
    <name evidence="7" type="ORF">DILT_LOCUS4228</name>
</gene>
<dbReference type="Proteomes" id="UP000281553">
    <property type="component" value="Unassembled WGS sequence"/>
</dbReference>
<dbReference type="Pfam" id="PF01150">
    <property type="entry name" value="GDA1_CD39"/>
    <property type="match status" value="1"/>
</dbReference>
<keyword evidence="6" id="KW-0472">Membrane</keyword>
<keyword evidence="8" id="KW-1185">Reference proteome</keyword>
<sequence length="326" mass="35844">MIDAGSTSSKVSVMRWRDWPFRSNGYMEELTMEKCFKTLYNLEPGISASKDSPQMAYNTLKPTLTKLVNKYIPTYKQSSAVLYLGATAGMRLVNLESPLKADAIIDDLRRQLQNTGLTVSNPYSDIRIINGNDEGIFAWITVNYLSKKLGDESGKRPEPPYQMMGALDLGGASTQITFVPADASSALYTGRHHLFGNMYTVYSYSFLCYGKSAGENRIWAEIIGKQTTAFAGFYFVIDFLFPSGGIGLTRDKVKAKVQEFCGMDWKTVAGASVSWALGYVIDASGKIQSLAPKIDLGQTAFIGSVTALSIVFVALLGVLIYLHLKK</sequence>
<dbReference type="GO" id="GO:0005524">
    <property type="term" value="F:ATP binding"/>
    <property type="evidence" value="ECO:0007669"/>
    <property type="project" value="UniProtKB-KW"/>
</dbReference>
<dbReference type="Gene3D" id="3.30.420.150">
    <property type="entry name" value="Exopolyphosphatase. Domain 2"/>
    <property type="match status" value="1"/>
</dbReference>
<evidence type="ECO:0000256" key="4">
    <source>
        <dbReference type="PIRSR" id="PIRSR600407-2"/>
    </source>
</evidence>
<evidence type="ECO:0000313" key="7">
    <source>
        <dbReference type="EMBL" id="VDK88534.1"/>
    </source>
</evidence>
<dbReference type="PANTHER" id="PTHR11782:SF83">
    <property type="entry name" value="GUANOSINE-DIPHOSPHATASE"/>
    <property type="match status" value="1"/>
</dbReference>
<keyword evidence="6" id="KW-1133">Transmembrane helix</keyword>
<dbReference type="GO" id="GO:0017111">
    <property type="term" value="F:ribonucleoside triphosphate phosphatase activity"/>
    <property type="evidence" value="ECO:0007669"/>
    <property type="project" value="TreeGrafter"/>
</dbReference>
<dbReference type="OrthoDB" id="6372431at2759"/>
<dbReference type="GO" id="GO:0005886">
    <property type="term" value="C:plasma membrane"/>
    <property type="evidence" value="ECO:0007669"/>
    <property type="project" value="TreeGrafter"/>
</dbReference>
<dbReference type="Gene3D" id="3.30.420.40">
    <property type="match status" value="1"/>
</dbReference>
<dbReference type="GO" id="GO:0009134">
    <property type="term" value="P:nucleoside diphosphate catabolic process"/>
    <property type="evidence" value="ECO:0007669"/>
    <property type="project" value="TreeGrafter"/>
</dbReference>
<accession>A0A3P6VEM3</accession>
<proteinExistence type="inferred from homology"/>
<comment type="similarity">
    <text evidence="1 5">Belongs to the GDA1/CD39 NTPase family.</text>
</comment>
<feature type="active site" description="Proton acceptor" evidence="3">
    <location>
        <position position="134"/>
    </location>
</feature>
<protein>
    <submittedName>
        <fullName evidence="7">Uncharacterized protein</fullName>
    </submittedName>
</protein>
<dbReference type="GO" id="GO:0004382">
    <property type="term" value="F:GDP phosphatase activity"/>
    <property type="evidence" value="ECO:0007669"/>
    <property type="project" value="TreeGrafter"/>
</dbReference>
<keyword evidence="4" id="KW-0547">Nucleotide-binding</keyword>
<dbReference type="InterPro" id="IPR000407">
    <property type="entry name" value="GDA1_CD39_NTPase"/>
</dbReference>
<keyword evidence="6" id="KW-0812">Transmembrane</keyword>
<keyword evidence="4" id="KW-0067">ATP-binding</keyword>
<evidence type="ECO:0000256" key="2">
    <source>
        <dbReference type="ARBA" id="ARBA00022801"/>
    </source>
</evidence>
<keyword evidence="2 5" id="KW-0378">Hydrolase</keyword>
<dbReference type="GO" id="GO:0045134">
    <property type="term" value="F:UDP phosphatase activity"/>
    <property type="evidence" value="ECO:0007669"/>
    <property type="project" value="TreeGrafter"/>
</dbReference>
<organism evidence="7 8">
    <name type="scientific">Dibothriocephalus latus</name>
    <name type="common">Fish tapeworm</name>
    <name type="synonym">Diphyllobothrium latum</name>
    <dbReference type="NCBI Taxonomy" id="60516"/>
    <lineage>
        <taxon>Eukaryota</taxon>
        <taxon>Metazoa</taxon>
        <taxon>Spiralia</taxon>
        <taxon>Lophotrochozoa</taxon>
        <taxon>Platyhelminthes</taxon>
        <taxon>Cestoda</taxon>
        <taxon>Eucestoda</taxon>
        <taxon>Diphyllobothriidea</taxon>
        <taxon>Diphyllobothriidae</taxon>
        <taxon>Dibothriocephalus</taxon>
    </lineage>
</organism>
<evidence type="ECO:0000256" key="5">
    <source>
        <dbReference type="RuleBase" id="RU003833"/>
    </source>
</evidence>
<feature type="transmembrane region" description="Helical" evidence="6">
    <location>
        <begin position="300"/>
        <end position="322"/>
    </location>
</feature>